<keyword evidence="2 4" id="KW-0863">Zinc-finger</keyword>
<keyword evidence="8" id="KW-1185">Reference proteome</keyword>
<evidence type="ECO:0000256" key="5">
    <source>
        <dbReference type="SAM" id="MobiDB-lite"/>
    </source>
</evidence>
<dbReference type="GO" id="GO:0008270">
    <property type="term" value="F:zinc ion binding"/>
    <property type="evidence" value="ECO:0007669"/>
    <property type="project" value="UniProtKB-KW"/>
</dbReference>
<accession>A0A815Y4R5</accession>
<dbReference type="Proteomes" id="UP000663828">
    <property type="component" value="Unassembled WGS sequence"/>
</dbReference>
<dbReference type="PROSITE" id="PS50808">
    <property type="entry name" value="ZF_BED"/>
    <property type="match status" value="1"/>
</dbReference>
<proteinExistence type="predicted"/>
<comment type="caution">
    <text evidence="7">The sequence shown here is derived from an EMBL/GenBank/DDBJ whole genome shotgun (WGS) entry which is preliminary data.</text>
</comment>
<dbReference type="EMBL" id="CAJNOR010005524">
    <property type="protein sequence ID" value="CAF1565974.1"/>
    <property type="molecule type" value="Genomic_DNA"/>
</dbReference>
<dbReference type="InterPro" id="IPR003656">
    <property type="entry name" value="Znf_BED"/>
</dbReference>
<dbReference type="SUPFAM" id="SSF57667">
    <property type="entry name" value="beta-beta-alpha zinc fingers"/>
    <property type="match status" value="1"/>
</dbReference>
<evidence type="ECO:0000256" key="3">
    <source>
        <dbReference type="ARBA" id="ARBA00022833"/>
    </source>
</evidence>
<name>A0A815Y4R5_ADIRI</name>
<feature type="compositionally biased region" description="Polar residues" evidence="5">
    <location>
        <begin position="66"/>
        <end position="94"/>
    </location>
</feature>
<dbReference type="AlphaFoldDB" id="A0A815Y4R5"/>
<evidence type="ECO:0000256" key="2">
    <source>
        <dbReference type="ARBA" id="ARBA00022771"/>
    </source>
</evidence>
<sequence length="248" mass="27265">MKITTKDEWGVSQTSGCPNSSYNYCFLGGVKLGMHQYSPTGHPVGLDTQSDWVLASHAKAVINVTTNDSSSENSLFDQSLSAPTVLPSTPSNDTDATEENVREQLQTIVDQPLTLDLDEDQESISKITVNGSKRKKAPTKQFHQSKAAKTSVDSLATASSININEAEESNDENHSLQSSAVWKYATRIKIEGKQYAICFDCRAQISTNNWSTSALRRHLIVMHNRLDVCIQNTPAAQPSSNMSRSLRE</sequence>
<dbReference type="SMART" id="SM00614">
    <property type="entry name" value="ZnF_BED"/>
    <property type="match status" value="1"/>
</dbReference>
<evidence type="ECO:0000256" key="4">
    <source>
        <dbReference type="PROSITE-ProRule" id="PRU00027"/>
    </source>
</evidence>
<keyword evidence="1" id="KW-0479">Metal-binding</keyword>
<evidence type="ECO:0000259" key="6">
    <source>
        <dbReference type="PROSITE" id="PS50808"/>
    </source>
</evidence>
<organism evidence="7 8">
    <name type="scientific">Adineta ricciae</name>
    <name type="common">Rotifer</name>
    <dbReference type="NCBI Taxonomy" id="249248"/>
    <lineage>
        <taxon>Eukaryota</taxon>
        <taxon>Metazoa</taxon>
        <taxon>Spiralia</taxon>
        <taxon>Gnathifera</taxon>
        <taxon>Rotifera</taxon>
        <taxon>Eurotatoria</taxon>
        <taxon>Bdelloidea</taxon>
        <taxon>Adinetida</taxon>
        <taxon>Adinetidae</taxon>
        <taxon>Adineta</taxon>
    </lineage>
</organism>
<dbReference type="GO" id="GO:0003677">
    <property type="term" value="F:DNA binding"/>
    <property type="evidence" value="ECO:0007669"/>
    <property type="project" value="InterPro"/>
</dbReference>
<protein>
    <recommendedName>
        <fullName evidence="6">BED-type domain-containing protein</fullName>
    </recommendedName>
</protein>
<evidence type="ECO:0000313" key="8">
    <source>
        <dbReference type="Proteomes" id="UP000663828"/>
    </source>
</evidence>
<feature type="non-terminal residue" evidence="7">
    <location>
        <position position="1"/>
    </location>
</feature>
<evidence type="ECO:0000256" key="1">
    <source>
        <dbReference type="ARBA" id="ARBA00022723"/>
    </source>
</evidence>
<feature type="region of interest" description="Disordered" evidence="5">
    <location>
        <begin position="66"/>
        <end position="99"/>
    </location>
</feature>
<dbReference type="Pfam" id="PF02892">
    <property type="entry name" value="zf-BED"/>
    <property type="match status" value="1"/>
</dbReference>
<evidence type="ECO:0000313" key="7">
    <source>
        <dbReference type="EMBL" id="CAF1565974.1"/>
    </source>
</evidence>
<dbReference type="InterPro" id="IPR036236">
    <property type="entry name" value="Znf_C2H2_sf"/>
</dbReference>
<feature type="domain" description="BED-type" evidence="6">
    <location>
        <begin position="176"/>
        <end position="223"/>
    </location>
</feature>
<reference evidence="7" key="1">
    <citation type="submission" date="2021-02" db="EMBL/GenBank/DDBJ databases">
        <authorList>
            <person name="Nowell W R."/>
        </authorList>
    </citation>
    <scope>NUCLEOTIDE SEQUENCE</scope>
</reference>
<gene>
    <name evidence="7" type="ORF">XAT740_LOCUS44038</name>
</gene>
<keyword evidence="3" id="KW-0862">Zinc</keyword>